<dbReference type="PIRSF" id="PIRSF006453">
    <property type="entry name" value="FwdA"/>
    <property type="match status" value="1"/>
</dbReference>
<reference evidence="3 4" key="1">
    <citation type="submission" date="2019-02" db="EMBL/GenBank/DDBJ databases">
        <title>Deep-cultivation of Planctomycetes and their phenomic and genomic characterization uncovers novel biology.</title>
        <authorList>
            <person name="Wiegand S."/>
            <person name="Jogler M."/>
            <person name="Boedeker C."/>
            <person name="Pinto D."/>
            <person name="Vollmers J."/>
            <person name="Rivas-Marin E."/>
            <person name="Kohn T."/>
            <person name="Peeters S.H."/>
            <person name="Heuer A."/>
            <person name="Rast P."/>
            <person name="Oberbeckmann S."/>
            <person name="Bunk B."/>
            <person name="Jeske O."/>
            <person name="Meyerdierks A."/>
            <person name="Storesund J.E."/>
            <person name="Kallscheuer N."/>
            <person name="Luecker S."/>
            <person name="Lage O.M."/>
            <person name="Pohl T."/>
            <person name="Merkel B.J."/>
            <person name="Hornburger P."/>
            <person name="Mueller R.-W."/>
            <person name="Bruemmer F."/>
            <person name="Labrenz M."/>
            <person name="Spormann A.M."/>
            <person name="Op den Camp H."/>
            <person name="Overmann J."/>
            <person name="Amann R."/>
            <person name="Jetten M.S.M."/>
            <person name="Mascher T."/>
            <person name="Medema M.H."/>
            <person name="Devos D.P."/>
            <person name="Kaster A.-K."/>
            <person name="Ovreas L."/>
            <person name="Rohde M."/>
            <person name="Galperin M.Y."/>
            <person name="Jogler C."/>
        </authorList>
    </citation>
    <scope>NUCLEOTIDE SEQUENCE [LARGE SCALE GENOMIC DNA]</scope>
    <source>
        <strain evidence="3 4">Mal48</strain>
    </source>
</reference>
<dbReference type="RefSeq" id="WP_145204504.1">
    <property type="nucleotide sequence ID" value="NZ_CP036267.1"/>
</dbReference>
<dbReference type="SUPFAM" id="SSF51556">
    <property type="entry name" value="Metallo-dependent hydrolases"/>
    <property type="match status" value="1"/>
</dbReference>
<dbReference type="Proteomes" id="UP000315724">
    <property type="component" value="Chromosome"/>
</dbReference>
<organism evidence="3 4">
    <name type="scientific">Thalassoglobus polymorphus</name>
    <dbReference type="NCBI Taxonomy" id="2527994"/>
    <lineage>
        <taxon>Bacteria</taxon>
        <taxon>Pseudomonadati</taxon>
        <taxon>Planctomycetota</taxon>
        <taxon>Planctomycetia</taxon>
        <taxon>Planctomycetales</taxon>
        <taxon>Planctomycetaceae</taxon>
        <taxon>Thalassoglobus</taxon>
    </lineage>
</organism>
<keyword evidence="3" id="KW-0808">Transferase</keyword>
<dbReference type="InterPro" id="IPR012027">
    <property type="entry name" value="Formylmethanofuran_DH_asu"/>
</dbReference>
<dbReference type="KEGG" id="tpol:Mal48_45230"/>
<dbReference type="AlphaFoldDB" id="A0A517QUJ0"/>
<feature type="region of interest" description="Disordered" evidence="1">
    <location>
        <begin position="74"/>
        <end position="98"/>
    </location>
</feature>
<dbReference type="InterPro" id="IPR032466">
    <property type="entry name" value="Metal_Hydrolase"/>
</dbReference>
<accession>A0A517QUJ0</accession>
<evidence type="ECO:0000313" key="3">
    <source>
        <dbReference type="EMBL" id="QDT35247.1"/>
    </source>
</evidence>
<dbReference type="Gene3D" id="2.30.40.10">
    <property type="entry name" value="Urease, subunit C, domain 1"/>
    <property type="match status" value="1"/>
</dbReference>
<gene>
    <name evidence="3" type="primary">fhcA</name>
    <name evidence="3" type="ORF">Mal48_45230</name>
</gene>
<name>A0A517QUJ0_9PLAN</name>
<dbReference type="InterPro" id="IPR013108">
    <property type="entry name" value="Amidohydro_3"/>
</dbReference>
<dbReference type="PANTHER" id="PTHR11647:SF1">
    <property type="entry name" value="COLLAPSIN RESPONSE MEDIATOR PROTEIN"/>
    <property type="match status" value="1"/>
</dbReference>
<dbReference type="Pfam" id="PF07969">
    <property type="entry name" value="Amidohydro_3"/>
    <property type="match status" value="1"/>
</dbReference>
<feature type="domain" description="Amidohydrolase 3" evidence="2">
    <location>
        <begin position="45"/>
        <end position="491"/>
    </location>
</feature>
<dbReference type="EMBL" id="CP036267">
    <property type="protein sequence ID" value="QDT35247.1"/>
    <property type="molecule type" value="Genomic_DNA"/>
</dbReference>
<evidence type="ECO:0000313" key="4">
    <source>
        <dbReference type="Proteomes" id="UP000315724"/>
    </source>
</evidence>
<dbReference type="NCBIfam" id="TIGR03121">
    <property type="entry name" value="one_C_dehyd_A"/>
    <property type="match status" value="1"/>
</dbReference>
<sequence length="554" mass="61382">MPLLKITGGRLYDPANGIDGDVSDVWIQDGKVIEKPLAADVRPDREIDATGMVVMPGGVDIHCHIAGPKVNTARKMQPEDKRNAPPVKRTELTRSGTTGSVPSTFATGYLYAGLGYTTAFDAAVPPLSARHVHEEFHDTPIIDKGFFVLMGNNHYVMKQIAAGEDERLKAYISWLLGATKGYAPKIVNPGGVEVWKETGGNAHSLDDPVGNFGVTPRQIVNGIAQATNELGLPHPLHIHCNNLGIPGNYKTTLETMKALEGQRGHLTHIQFHSYGGDADDQGTFCSKVPQLVEYVNEHENLTVDVGQVLFGKTTSMTGDGPLGYFLHNVFGRKWFSSDTEMEAGCGIVPIEYKDKSMVHALQWAIGLEWYLLIDDPWRVAMSTDHPNGGSFLAYPEIIALLMERSRREEVLKRVPLSVRENCTLGEIDREYSLYEIAIITRAAPARMLGLKHKGQLGLGADGDVTIYQPENDLQRMFEMPRYVVRRGEIVVDDSELKSNSEGSLQHISPDYDEGVLPDIQKWFEENYTIGFRNYPVDDSYLHDNKVIECAPDHS</sequence>
<dbReference type="OrthoDB" id="9775607at2"/>
<evidence type="ECO:0000256" key="1">
    <source>
        <dbReference type="SAM" id="MobiDB-lite"/>
    </source>
</evidence>
<dbReference type="GO" id="GO:0016810">
    <property type="term" value="F:hydrolase activity, acting on carbon-nitrogen (but not peptide) bonds"/>
    <property type="evidence" value="ECO:0007669"/>
    <property type="project" value="InterPro"/>
</dbReference>
<dbReference type="EC" id="3.5.1.-" evidence="3"/>
<proteinExistence type="predicted"/>
<dbReference type="InterPro" id="IPR050378">
    <property type="entry name" value="Metallo-dep_Hydrolases_sf"/>
</dbReference>
<dbReference type="InterPro" id="IPR011059">
    <property type="entry name" value="Metal-dep_hydrolase_composite"/>
</dbReference>
<dbReference type="SUPFAM" id="SSF51338">
    <property type="entry name" value="Composite domain of metallo-dependent hydrolases"/>
    <property type="match status" value="2"/>
</dbReference>
<dbReference type="GO" id="GO:0016740">
    <property type="term" value="F:transferase activity"/>
    <property type="evidence" value="ECO:0007669"/>
    <property type="project" value="UniProtKB-KW"/>
</dbReference>
<evidence type="ECO:0000259" key="2">
    <source>
        <dbReference type="Pfam" id="PF07969"/>
    </source>
</evidence>
<protein>
    <submittedName>
        <fullName evidence="3">Formyltransferase/hydrolase complex Fhc subunit A</fullName>
        <ecNumber evidence="3">3.5.1.-</ecNumber>
    </submittedName>
</protein>
<keyword evidence="4" id="KW-1185">Reference proteome</keyword>
<dbReference type="PANTHER" id="PTHR11647">
    <property type="entry name" value="HYDRANTOINASE/DIHYDROPYRIMIDINASE FAMILY MEMBER"/>
    <property type="match status" value="1"/>
</dbReference>
<feature type="compositionally biased region" description="Basic and acidic residues" evidence="1">
    <location>
        <begin position="76"/>
        <end position="92"/>
    </location>
</feature>
<keyword evidence="3" id="KW-0378">Hydrolase</keyword>